<evidence type="ECO:0000256" key="4">
    <source>
        <dbReference type="ARBA" id="ARBA00022989"/>
    </source>
</evidence>
<feature type="transmembrane region" description="Helical" evidence="6">
    <location>
        <begin position="44"/>
        <end position="64"/>
    </location>
</feature>
<feature type="transmembrane region" description="Helical" evidence="6">
    <location>
        <begin position="375"/>
        <end position="394"/>
    </location>
</feature>
<protein>
    <recommendedName>
        <fullName evidence="9">Polysaccharide biosynthesis protein C-terminal domain-containing protein</fullName>
    </recommendedName>
</protein>
<evidence type="ECO:0000313" key="7">
    <source>
        <dbReference type="EMBL" id="GEK73660.1"/>
    </source>
</evidence>
<dbReference type="InterPro" id="IPR050833">
    <property type="entry name" value="Poly_Biosynth_Transport"/>
</dbReference>
<dbReference type="Proteomes" id="UP000321121">
    <property type="component" value="Unassembled WGS sequence"/>
</dbReference>
<dbReference type="EMBL" id="BJUS01000026">
    <property type="protein sequence ID" value="GEK73660.1"/>
    <property type="molecule type" value="Genomic_DNA"/>
</dbReference>
<name>A0ABQ0U5L1_9GAMM</name>
<dbReference type="Pfam" id="PF01943">
    <property type="entry name" value="Polysacc_synt"/>
    <property type="match status" value="1"/>
</dbReference>
<feature type="transmembrane region" description="Helical" evidence="6">
    <location>
        <begin position="121"/>
        <end position="143"/>
    </location>
</feature>
<feature type="transmembrane region" description="Helical" evidence="6">
    <location>
        <begin position="341"/>
        <end position="363"/>
    </location>
</feature>
<keyword evidence="4 6" id="KW-1133">Transmembrane helix</keyword>
<evidence type="ECO:0000256" key="6">
    <source>
        <dbReference type="SAM" id="Phobius"/>
    </source>
</evidence>
<feature type="transmembrane region" description="Helical" evidence="6">
    <location>
        <begin position="309"/>
        <end position="329"/>
    </location>
</feature>
<reference evidence="7 8" key="1">
    <citation type="submission" date="2019-07" db="EMBL/GenBank/DDBJ databases">
        <title>Whole genome shotgun sequence of Halomonas halophila NBRC 102604.</title>
        <authorList>
            <person name="Hosoyama A."/>
            <person name="Uohara A."/>
            <person name="Ohji S."/>
            <person name="Ichikawa N."/>
        </authorList>
    </citation>
    <scope>NUCLEOTIDE SEQUENCE [LARGE SCALE GENOMIC DNA]</scope>
    <source>
        <strain evidence="7 8">NBRC 102604</strain>
    </source>
</reference>
<comment type="caution">
    <text evidence="7">The sequence shown here is derived from an EMBL/GenBank/DDBJ whole genome shotgun (WGS) entry which is preliminary data.</text>
</comment>
<accession>A0ABQ0U5L1</accession>
<evidence type="ECO:0000256" key="2">
    <source>
        <dbReference type="ARBA" id="ARBA00022475"/>
    </source>
</evidence>
<evidence type="ECO:0000256" key="5">
    <source>
        <dbReference type="ARBA" id="ARBA00023136"/>
    </source>
</evidence>
<evidence type="ECO:0000313" key="8">
    <source>
        <dbReference type="Proteomes" id="UP000321121"/>
    </source>
</evidence>
<organism evidence="7 8">
    <name type="scientific">Halomonas halophila</name>
    <dbReference type="NCBI Taxonomy" id="29573"/>
    <lineage>
        <taxon>Bacteria</taxon>
        <taxon>Pseudomonadati</taxon>
        <taxon>Pseudomonadota</taxon>
        <taxon>Gammaproteobacteria</taxon>
        <taxon>Oceanospirillales</taxon>
        <taxon>Halomonadaceae</taxon>
        <taxon>Halomonas</taxon>
    </lineage>
</organism>
<gene>
    <name evidence="7" type="ORF">HHA04nite_22040</name>
</gene>
<keyword evidence="3 6" id="KW-0812">Transmembrane</keyword>
<feature type="transmembrane region" description="Helical" evidence="6">
    <location>
        <begin position="84"/>
        <end position="106"/>
    </location>
</feature>
<keyword evidence="2" id="KW-1003">Cell membrane</keyword>
<feature type="transmembrane region" description="Helical" evidence="6">
    <location>
        <begin position="267"/>
        <end position="288"/>
    </location>
</feature>
<feature type="transmembrane region" description="Helical" evidence="6">
    <location>
        <begin position="182"/>
        <end position="204"/>
    </location>
</feature>
<proteinExistence type="predicted"/>
<sequence length="440" mass="48364">MGIVSDKKIKGDIAFTFLARGVTAFSSVILVMMIGKFYGLKQLGFFAIAQSVILGVSIICRYGMNNTLVYYIGRDPKSDSIISYLVKAISLSSLISLFPIAMLLLYGDSFLSAFIPGLSKAQVVFIASSSVLFSLSFIFSGFLKGVKKPVSAVLLENGSVAIVMIVLILVDLGFDKNTDIVFLYSASIFSVFLLGCGQVVFYLVSSRSPWDKLSPKGYDVTYRDFIKTSTSYFIISLANFCQNVLVFIIAGYFLGEAEVGLLKSAQQIALTLSFVLVVTNSIFPPRFAELFKNGKIDELERLARFSCKLGFFFSLPLVIVFLGFSEGILRFVGDDFVKAQYLLYILTISQFVNVVSGNVNFVLNMTGHEVIMRNIVLSTSAIGLLFFSLLVIVLGEIGAAIGIALMVISQNIIAVFFSRHLLNIEILPLKIFSFKTKGYE</sequence>
<evidence type="ECO:0000256" key="1">
    <source>
        <dbReference type="ARBA" id="ARBA00004651"/>
    </source>
</evidence>
<feature type="transmembrane region" description="Helical" evidence="6">
    <location>
        <begin position="232"/>
        <end position="255"/>
    </location>
</feature>
<evidence type="ECO:0000256" key="3">
    <source>
        <dbReference type="ARBA" id="ARBA00022692"/>
    </source>
</evidence>
<dbReference type="InterPro" id="IPR002797">
    <property type="entry name" value="Polysacc_synth"/>
</dbReference>
<comment type="subcellular location">
    <subcellularLocation>
        <location evidence="1">Cell membrane</location>
        <topology evidence="1">Multi-pass membrane protein</topology>
    </subcellularLocation>
</comment>
<keyword evidence="5 6" id="KW-0472">Membrane</keyword>
<feature type="transmembrane region" description="Helical" evidence="6">
    <location>
        <begin position="17"/>
        <end position="38"/>
    </location>
</feature>
<keyword evidence="8" id="KW-1185">Reference proteome</keyword>
<dbReference type="RefSeq" id="WP_186810081.1">
    <property type="nucleotide sequence ID" value="NZ_BJUS01000026.1"/>
</dbReference>
<evidence type="ECO:0008006" key="9">
    <source>
        <dbReference type="Google" id="ProtNLM"/>
    </source>
</evidence>
<feature type="transmembrane region" description="Helical" evidence="6">
    <location>
        <begin position="400"/>
        <end position="422"/>
    </location>
</feature>
<feature type="transmembrane region" description="Helical" evidence="6">
    <location>
        <begin position="150"/>
        <end position="170"/>
    </location>
</feature>
<dbReference type="PANTHER" id="PTHR30250">
    <property type="entry name" value="PST FAMILY PREDICTED COLANIC ACID TRANSPORTER"/>
    <property type="match status" value="1"/>
</dbReference>
<dbReference type="PANTHER" id="PTHR30250:SF11">
    <property type="entry name" value="O-ANTIGEN TRANSPORTER-RELATED"/>
    <property type="match status" value="1"/>
</dbReference>